<keyword evidence="1" id="KW-0175">Coiled coil</keyword>
<evidence type="ECO:0000256" key="1">
    <source>
        <dbReference type="SAM" id="Coils"/>
    </source>
</evidence>
<reference evidence="2" key="1">
    <citation type="submission" date="2023-04" db="EMBL/GenBank/DDBJ databases">
        <authorList>
            <person name="Vijverberg K."/>
            <person name="Xiong W."/>
            <person name="Schranz E."/>
        </authorList>
    </citation>
    <scope>NUCLEOTIDE SEQUENCE</scope>
</reference>
<evidence type="ECO:0000313" key="3">
    <source>
        <dbReference type="Proteomes" id="UP001177003"/>
    </source>
</evidence>
<protein>
    <submittedName>
        <fullName evidence="2">Uncharacterized protein</fullName>
    </submittedName>
</protein>
<name>A0AA36EPA2_LACSI</name>
<dbReference type="EMBL" id="OX465085">
    <property type="protein sequence ID" value="CAI9300670.1"/>
    <property type="molecule type" value="Genomic_DNA"/>
</dbReference>
<accession>A0AA36EPA2</accession>
<sequence>MVLGQDIILLLDENESLHLENGSMRDEFKTIYDLIKPFVVSSKGVAHNVKLFHNRHVELVGKVVELEKFMPNVDKVDKEVSMLKATLASLELEKTNLLDRIDMLEHDVQKLKGDLSESALRNTDLQARVVGLEGQLSKMNENVSWANRDLQSICVEFGRREGCEMMNIEFKMGLHETDFSLYDPSCMQKMEEAFSALFCDGYLSKFAFPLTSVDQLRMLVERDGGNGASTSGHGRHNEL</sequence>
<dbReference type="SUPFAM" id="SSF57997">
    <property type="entry name" value="Tropomyosin"/>
    <property type="match status" value="1"/>
</dbReference>
<dbReference type="Proteomes" id="UP001177003">
    <property type="component" value="Chromosome 9"/>
</dbReference>
<evidence type="ECO:0000313" key="2">
    <source>
        <dbReference type="EMBL" id="CAI9300670.1"/>
    </source>
</evidence>
<proteinExistence type="predicted"/>
<keyword evidence="3" id="KW-1185">Reference proteome</keyword>
<dbReference type="Gene3D" id="1.20.5.340">
    <property type="match status" value="1"/>
</dbReference>
<feature type="coiled-coil region" evidence="1">
    <location>
        <begin position="73"/>
        <end position="142"/>
    </location>
</feature>
<gene>
    <name evidence="2" type="ORF">LSALG_LOCUS39293</name>
</gene>
<organism evidence="2 3">
    <name type="scientific">Lactuca saligna</name>
    <name type="common">Willowleaf lettuce</name>
    <dbReference type="NCBI Taxonomy" id="75948"/>
    <lineage>
        <taxon>Eukaryota</taxon>
        <taxon>Viridiplantae</taxon>
        <taxon>Streptophyta</taxon>
        <taxon>Embryophyta</taxon>
        <taxon>Tracheophyta</taxon>
        <taxon>Spermatophyta</taxon>
        <taxon>Magnoliopsida</taxon>
        <taxon>eudicotyledons</taxon>
        <taxon>Gunneridae</taxon>
        <taxon>Pentapetalae</taxon>
        <taxon>asterids</taxon>
        <taxon>campanulids</taxon>
        <taxon>Asterales</taxon>
        <taxon>Asteraceae</taxon>
        <taxon>Cichorioideae</taxon>
        <taxon>Cichorieae</taxon>
        <taxon>Lactucinae</taxon>
        <taxon>Lactuca</taxon>
    </lineage>
</organism>
<dbReference type="AlphaFoldDB" id="A0AA36EPA2"/>